<name>A0ABW2C5A1_9PSEU</name>
<dbReference type="PANTHER" id="PTHR11895:SF151">
    <property type="entry name" value="GLUTAMYL-TRNA(GLN) AMIDOTRANSFERASE SUBUNIT A"/>
    <property type="match status" value="1"/>
</dbReference>
<dbReference type="RefSeq" id="WP_345402466.1">
    <property type="nucleotide sequence ID" value="NZ_BAABLA010000110.1"/>
</dbReference>
<dbReference type="Proteomes" id="UP001596337">
    <property type="component" value="Unassembled WGS sequence"/>
</dbReference>
<reference evidence="3" key="1">
    <citation type="journal article" date="2019" name="Int. J. Syst. Evol. Microbiol.">
        <title>The Global Catalogue of Microorganisms (GCM) 10K type strain sequencing project: providing services to taxonomists for standard genome sequencing and annotation.</title>
        <authorList>
            <consortium name="The Broad Institute Genomics Platform"/>
            <consortium name="The Broad Institute Genome Sequencing Center for Infectious Disease"/>
            <person name="Wu L."/>
            <person name="Ma J."/>
        </authorList>
    </citation>
    <scope>NUCLEOTIDE SEQUENCE [LARGE SCALE GENOMIC DNA]</scope>
    <source>
        <strain evidence="3">KCTC 32255</strain>
    </source>
</reference>
<evidence type="ECO:0000313" key="2">
    <source>
        <dbReference type="EMBL" id="MFC6870521.1"/>
    </source>
</evidence>
<dbReference type="Gene3D" id="3.90.1300.10">
    <property type="entry name" value="Amidase signature (AS) domain"/>
    <property type="match status" value="1"/>
</dbReference>
<gene>
    <name evidence="2" type="ORF">ACFQGD_25635</name>
</gene>
<sequence length="468" mass="49740">MPNDKLTAQNYEVGSTHARTFAESVPAFASGTFTPRDMLEECLAVIDTRESDVKAWVELNAELAKQQADASTARWREGRQLSPIDGMPVGIKDLLETRDMPTQMGCEAFRGAFPKRDNAIVWALRQAGAVIVGKTVTTELGGAHPGPTKNPWNLAHSPGGSSSGSAAAVAAGMVPVAVGTQVGGSIIRPASFCGNWAIKPSQGAVHRGERQATTMSTHGTHANSPEDMWTTLRVVAELTGGDPGFPRLSGPTACPPANRPLTVATLKTEGWDRASDAAKRGISRVAKAIEAAGVTLIGAEEHPVIEELEDRLEGCSELTTTMTAWENQWQLRNILASNPDGVSDRTKRGLTVAENLGPSGYERLTRIREQAKTVFRSLRRDVDVFVTLGSPGPAPQWEGESPELSPALWPTGDPVFNTPASMLGIPAINVPMLSVDGLPLGVQIMGQAGDDARLASYGRWMAELLAAA</sequence>
<keyword evidence="3" id="KW-1185">Reference proteome</keyword>
<evidence type="ECO:0000259" key="1">
    <source>
        <dbReference type="Pfam" id="PF01425"/>
    </source>
</evidence>
<dbReference type="InterPro" id="IPR036928">
    <property type="entry name" value="AS_sf"/>
</dbReference>
<dbReference type="Pfam" id="PF01425">
    <property type="entry name" value="Amidase"/>
    <property type="match status" value="1"/>
</dbReference>
<dbReference type="EMBL" id="JBHSXX010000001">
    <property type="protein sequence ID" value="MFC6870521.1"/>
    <property type="molecule type" value="Genomic_DNA"/>
</dbReference>
<comment type="caution">
    <text evidence="2">The sequence shown here is derived from an EMBL/GenBank/DDBJ whole genome shotgun (WGS) entry which is preliminary data.</text>
</comment>
<organism evidence="2 3">
    <name type="scientific">Haloechinothrix salitolerans</name>
    <dbReference type="NCBI Taxonomy" id="926830"/>
    <lineage>
        <taxon>Bacteria</taxon>
        <taxon>Bacillati</taxon>
        <taxon>Actinomycetota</taxon>
        <taxon>Actinomycetes</taxon>
        <taxon>Pseudonocardiales</taxon>
        <taxon>Pseudonocardiaceae</taxon>
        <taxon>Haloechinothrix</taxon>
    </lineage>
</organism>
<dbReference type="PANTHER" id="PTHR11895">
    <property type="entry name" value="TRANSAMIDASE"/>
    <property type="match status" value="1"/>
</dbReference>
<dbReference type="InterPro" id="IPR023631">
    <property type="entry name" value="Amidase_dom"/>
</dbReference>
<feature type="domain" description="Amidase" evidence="1">
    <location>
        <begin position="38"/>
        <end position="454"/>
    </location>
</feature>
<proteinExistence type="predicted"/>
<protein>
    <submittedName>
        <fullName evidence="2">Amidase</fullName>
    </submittedName>
</protein>
<dbReference type="SUPFAM" id="SSF75304">
    <property type="entry name" value="Amidase signature (AS) enzymes"/>
    <property type="match status" value="1"/>
</dbReference>
<dbReference type="InterPro" id="IPR000120">
    <property type="entry name" value="Amidase"/>
</dbReference>
<evidence type="ECO:0000313" key="3">
    <source>
        <dbReference type="Proteomes" id="UP001596337"/>
    </source>
</evidence>
<accession>A0ABW2C5A1</accession>